<dbReference type="Proteomes" id="UP000245956">
    <property type="component" value="Unassembled WGS sequence"/>
</dbReference>
<dbReference type="AlphaFoldDB" id="A0A2U3DTQ4"/>
<organism evidence="2 3">
    <name type="scientific">Purpureocillium lilacinum</name>
    <name type="common">Paecilomyces lilacinus</name>
    <dbReference type="NCBI Taxonomy" id="33203"/>
    <lineage>
        <taxon>Eukaryota</taxon>
        <taxon>Fungi</taxon>
        <taxon>Dikarya</taxon>
        <taxon>Ascomycota</taxon>
        <taxon>Pezizomycotina</taxon>
        <taxon>Sordariomycetes</taxon>
        <taxon>Hypocreomycetidae</taxon>
        <taxon>Hypocreales</taxon>
        <taxon>Ophiocordycipitaceae</taxon>
        <taxon>Purpureocillium</taxon>
    </lineage>
</organism>
<evidence type="ECO:0000256" key="1">
    <source>
        <dbReference type="SAM" id="MobiDB-lite"/>
    </source>
</evidence>
<feature type="region of interest" description="Disordered" evidence="1">
    <location>
        <begin position="1"/>
        <end position="72"/>
    </location>
</feature>
<dbReference type="EMBL" id="LCWV01000031">
    <property type="protein sequence ID" value="PWI65604.1"/>
    <property type="molecule type" value="Genomic_DNA"/>
</dbReference>
<feature type="region of interest" description="Disordered" evidence="1">
    <location>
        <begin position="102"/>
        <end position="128"/>
    </location>
</feature>
<name>A0A2U3DTQ4_PURLI</name>
<protein>
    <submittedName>
        <fullName evidence="2">Uncharacterized protein</fullName>
    </submittedName>
</protein>
<evidence type="ECO:0000313" key="2">
    <source>
        <dbReference type="EMBL" id="PWI65604.1"/>
    </source>
</evidence>
<comment type="caution">
    <text evidence="2">The sequence shown here is derived from an EMBL/GenBank/DDBJ whole genome shotgun (WGS) entry which is preliminary data.</text>
</comment>
<sequence>MAWRKGERGAWMARSSGCGPDGWLAGLEDGSGGGWAGGSWRMTSPEPPSNSPTKTTQLPPNLDGSTCPAAAHPNLEPTLERALTAQSLRLFDQFSCWATSARKPHPLDQSRTHSRTWGYEMQQPGVRR</sequence>
<reference evidence="2 3" key="1">
    <citation type="journal article" date="2016" name="Front. Microbiol.">
        <title>Genome and transcriptome sequences reveal the specific parasitism of the nematophagous Purpureocillium lilacinum 36-1.</title>
        <authorList>
            <person name="Xie J."/>
            <person name="Li S."/>
            <person name="Mo C."/>
            <person name="Xiao X."/>
            <person name="Peng D."/>
            <person name="Wang G."/>
            <person name="Xiao Y."/>
        </authorList>
    </citation>
    <scope>NUCLEOTIDE SEQUENCE [LARGE SCALE GENOMIC DNA]</scope>
    <source>
        <strain evidence="2 3">36-1</strain>
    </source>
</reference>
<proteinExistence type="predicted"/>
<evidence type="ECO:0000313" key="3">
    <source>
        <dbReference type="Proteomes" id="UP000245956"/>
    </source>
</evidence>
<gene>
    <name evidence="2" type="ORF">PCL_06809</name>
</gene>
<accession>A0A2U3DTQ4</accession>